<evidence type="ECO:0000256" key="5">
    <source>
        <dbReference type="ARBA" id="ARBA00022645"/>
    </source>
</evidence>
<evidence type="ECO:0000256" key="14">
    <source>
        <dbReference type="ARBA" id="ARBA00023180"/>
    </source>
</evidence>
<feature type="region of interest" description="Disordered" evidence="17">
    <location>
        <begin position="785"/>
        <end position="807"/>
    </location>
</feature>
<feature type="active site" description="Proton donor/acceptor" evidence="16">
    <location>
        <position position="2082"/>
    </location>
</feature>
<evidence type="ECO:0000256" key="3">
    <source>
        <dbReference type="ARBA" id="ARBA00005988"/>
    </source>
</evidence>
<sequence>MLASTTRDTLNNTNDDVQKESPPPPTLTRRLSTLTKDELSNLLEQEYGAVWGTFKFEDSLGDYSIETRPFLYVNDNIDLYVLRQFMIKEWKLKPPNMVIPILSAITRYKPFKNLKMIETLKNGIRNAVNASEIWFTTNGFDAGMPQLIGSAFREEISLRKADDAWAIQMGRDPKKRKVLTIIGIVCDDEIKGFIDFTPATEKPKKDVKVPIRKREQLSLNSDHTHFIIIREQPIDPNPIDNSEKKPVKTETDGRKLLEKLSDSANSVTNKFRDRFEAFIHQEAAQLQQQQQQSTSPVGPPPATTVASSKLNPWSEDGYPMVCTLVRGTPGTIELVHRKIEQEIPTLILKGTGSAADLISFAYEEINAKNEKEYEDGYLKVELARRLLDEYPGLKDNNVKRNEIRNYILSIVKKADQGKRKFLIFVDVNSATASLNEYHKFVLSALLQSQQTVASSKVNSQLKRNLLLTLDWNLPDLALSEIFQRNDDMRYSIQTELFDKAVLGKKLEPFVDLFLDRDFVLHRYLKSDKLIELFNQAKDKDFLTTTSLEGILGLTGDDEEVPKDFVEHGLNIIVKRLTGISHFFSKHEMDCNAMGIYFGDKSDKGVQRQRIRAEKKALRHLIIYAILMNRHQLAKILWKRSAEPIALALICCMMFKKLAPYCHESYQRLLIEKQAKEFSDCAVGVLDKAFNEDSLRTFEMLDEKHPDWSNMATVELAYNADNKEFMAHAACQKWVTRQFYGEITPRELPFGLYKCPDSIKIVSCATLIFPMWFWINFSPIGQAPPAPKKLSDLPPDEKKGTEPGKTPLEAATQGLSAEAQLHEGKQLAEYVSDVNIRQGAGFYQKMRRRLGGDAPKTQKSTSAAAKSDEKKMSHFEEIEVLWSAPITKFYTNFVTYLIFLSLFTLAVMWPSCGNLFLDCFVWFWAASIAFENTRVVYEKYCSQSSLPLQRAILEVIVQTIFLALYLSVRIIGLWNFGTCQILPAKAILGFGLIYYFYRILFIFLPISPKLGPMMIRLRCMIMDDFVTFLQLFVIFMISSGVAITAVLYPHHPLNVDLFTRAFVFRGLMALFSSEMADFKKQEYPCSINATSQTDRDYACLRLSHGLSFNYDNAYAYKRYGIPSPKCNQTSWIAWFLLIQYFFLAKRFLTSLLTAMFGLTGARVQSQSQQIWMYNRYEIVMEYAKRPRLPPPFVVISYIVMLIQGCGRQCILKLKKYSDKKDARAIRSRTQSSSSALARHDNLTDDYKDRSVEVVQDRSALSRLLSCVPCQKVAENKQIKDSINAHSWEDSEANLYWKYKAKEYYAKTQEADKVQEKLDNLSNGVTNIQKDIDGQRKSLRLINDRVVTLEKLMVDSHILLEKIRSAIQQGDKSLPECEKFVHILSRESPYIYTNQARFPVTERHIPWKVQFDLYDPTVISLRKEHECFKDGERPFIEPDLLESSSDENVEDDELQMAAEPSPVLPAPLIQPDLFGAIEAPVTTVPIDINIPFKDFKWNQVVELELPDGKKIVLDRTTWISISEDDDTPSVYRVDTQLQIPMNPMGRTGVRGRGALIRWGPNKSIIAVITRWKTHRGQFAIVDGQRILEALVFKNKLTNDWKLPGGKILGVESQYGAVCRSFNKLAFDDLDSEISLSLQEKDMIEHFESFARAAVGAGEPTGFESHMIYRGYVDDLRNTDNAWAEAEIWNFHYGSEMSFPNLRTDGVAVWKDVTNNSRGFLIQTSVLREIARIHDAYFESSTMIQKSNYFRNFILITSFILLNFCQDSNGLIKFENHHNTDEMLTVLDRIHKKCPDITHIYDLPLKSIENRPLRVIVFSDHPKYHELLEPEFKYIGNMHGNEVVGRELLLRLAEYLCQEYRNDNEEIINLIEHTRIHIMPSMNPDGWEAAVQYAWNETKPGQFKDVSTMLKESGTTHWIAGRSNANNIDLNRNFPNLDEFIHKYNHYTNHINNHLDIETFLELISDHDCHNNTYQIETVTVAFWILKNPFVLSANLHNGALVSNYPYDDSENHRRMYSLSPDDQLFRQLAKSYSFTHTTMRSPEKPCDEDVFPEGITNGAAWYAVCGGMQDFNYLVSNCFELTFELGCKKFPPGKELSSYWNENKKALIHFMRQTHIGIKGIIQNEKGNVISKATIKVHQLVNYNWEYIDHDATSNTEGDYYRLLIDGIYAVQVISSGYKTQTQYVQVHNKPYQYSAKRLDFILHRASIKQIKLQQLIRKFFDMY</sequence>
<dbReference type="Pfam" id="PF25969">
    <property type="entry name" value="NUDT9_N"/>
    <property type="match status" value="1"/>
</dbReference>
<dbReference type="SMART" id="SM00631">
    <property type="entry name" value="Zn_pept"/>
    <property type="match status" value="1"/>
</dbReference>
<dbReference type="GO" id="GO:0004181">
    <property type="term" value="F:metallocarboxypeptidase activity"/>
    <property type="evidence" value="ECO:0007669"/>
    <property type="project" value="InterPro"/>
</dbReference>
<dbReference type="Gene3D" id="3.90.79.10">
    <property type="entry name" value="Nucleoside Triphosphate Pyrophosphohydrolase"/>
    <property type="match status" value="1"/>
</dbReference>
<dbReference type="FunFam" id="3.40.630.10:FF:000020">
    <property type="entry name" value="Carboxypeptidase D"/>
    <property type="match status" value="1"/>
</dbReference>
<dbReference type="PANTHER" id="PTHR13800:SF1">
    <property type="entry name" value="TRANSIENT RECEPTOR POTENTIAL CATION CHANNEL TRPM"/>
    <property type="match status" value="1"/>
</dbReference>
<evidence type="ECO:0000256" key="6">
    <source>
        <dbReference type="ARBA" id="ARBA00022670"/>
    </source>
</evidence>
<dbReference type="InterPro" id="IPR000834">
    <property type="entry name" value="Peptidase_M14"/>
</dbReference>
<evidence type="ECO:0000259" key="19">
    <source>
        <dbReference type="PROSITE" id="PS52035"/>
    </source>
</evidence>
<feature type="domain" description="Peptidase M14" evidence="19">
    <location>
        <begin position="1773"/>
        <end position="2112"/>
    </location>
</feature>
<feature type="transmembrane region" description="Helical" evidence="18">
    <location>
        <begin position="888"/>
        <end position="908"/>
    </location>
</feature>
<dbReference type="GO" id="GO:0006508">
    <property type="term" value="P:proteolysis"/>
    <property type="evidence" value="ECO:0007669"/>
    <property type="project" value="UniProtKB-KW"/>
</dbReference>
<dbReference type="GO" id="GO:0005886">
    <property type="term" value="C:plasma membrane"/>
    <property type="evidence" value="ECO:0007669"/>
    <property type="project" value="TreeGrafter"/>
</dbReference>
<evidence type="ECO:0000256" key="15">
    <source>
        <dbReference type="ARBA" id="ARBA00023303"/>
    </source>
</evidence>
<name>A0A813TDL3_9BILA</name>
<dbReference type="EMBL" id="CAJOBE010000778">
    <property type="protein sequence ID" value="CAF3684241.1"/>
    <property type="molecule type" value="Genomic_DNA"/>
</dbReference>
<keyword evidence="8" id="KW-0479">Metal-binding</keyword>
<dbReference type="GO" id="GO:0030001">
    <property type="term" value="P:metal ion transport"/>
    <property type="evidence" value="ECO:0007669"/>
    <property type="project" value="TreeGrafter"/>
</dbReference>
<dbReference type="PANTHER" id="PTHR13800">
    <property type="entry name" value="TRANSIENT RECEPTOR POTENTIAL CATION CHANNEL, SUBFAMILY M, MEMBER 6"/>
    <property type="match status" value="1"/>
</dbReference>
<evidence type="ECO:0000256" key="12">
    <source>
        <dbReference type="ARBA" id="ARBA00023065"/>
    </source>
</evidence>
<dbReference type="InterPro" id="IPR057366">
    <property type="entry name" value="TRPM-like"/>
</dbReference>
<dbReference type="InterPro" id="IPR057246">
    <property type="entry name" value="CARBOXYPEPT_ZN_1"/>
</dbReference>
<dbReference type="EMBL" id="CAJNOU010000021">
    <property type="protein sequence ID" value="CAF0811137.1"/>
    <property type="molecule type" value="Genomic_DNA"/>
</dbReference>
<evidence type="ECO:0000256" key="7">
    <source>
        <dbReference type="ARBA" id="ARBA00022692"/>
    </source>
</evidence>
<evidence type="ECO:0000256" key="9">
    <source>
        <dbReference type="ARBA" id="ARBA00022801"/>
    </source>
</evidence>
<evidence type="ECO:0000256" key="1">
    <source>
        <dbReference type="ARBA" id="ARBA00001947"/>
    </source>
</evidence>
<evidence type="ECO:0000313" key="22">
    <source>
        <dbReference type="Proteomes" id="UP000663889"/>
    </source>
</evidence>
<comment type="similarity">
    <text evidence="3 16">Belongs to the peptidase M14 family.</text>
</comment>
<keyword evidence="4" id="KW-0813">Transport</keyword>
<dbReference type="CDD" id="cd03858">
    <property type="entry name" value="M14_CP_N-E_like"/>
    <property type="match status" value="1"/>
</dbReference>
<reference evidence="20" key="1">
    <citation type="submission" date="2021-02" db="EMBL/GenBank/DDBJ databases">
        <authorList>
            <person name="Nowell W R."/>
        </authorList>
    </citation>
    <scope>NUCLEOTIDE SEQUENCE</scope>
</reference>
<dbReference type="Proteomes" id="UP000663874">
    <property type="component" value="Unassembled WGS sequence"/>
</dbReference>
<dbReference type="PROSITE" id="PS52035">
    <property type="entry name" value="PEPTIDASE_M14"/>
    <property type="match status" value="1"/>
</dbReference>
<feature type="transmembrane region" description="Helical" evidence="18">
    <location>
        <begin position="1024"/>
        <end position="1047"/>
    </location>
</feature>
<dbReference type="InterPro" id="IPR008969">
    <property type="entry name" value="CarboxyPept-like_regulatory"/>
</dbReference>
<feature type="compositionally biased region" description="Low complexity" evidence="17">
    <location>
        <begin position="1"/>
        <end position="15"/>
    </location>
</feature>
<keyword evidence="12" id="KW-0406">Ion transport</keyword>
<evidence type="ECO:0000313" key="20">
    <source>
        <dbReference type="EMBL" id="CAF0811137.1"/>
    </source>
</evidence>
<feature type="transmembrane region" description="Helical" evidence="18">
    <location>
        <begin position="985"/>
        <end position="1003"/>
    </location>
</feature>
<organism evidence="20 22">
    <name type="scientific">Rotaria sordida</name>
    <dbReference type="NCBI Taxonomy" id="392033"/>
    <lineage>
        <taxon>Eukaryota</taxon>
        <taxon>Metazoa</taxon>
        <taxon>Spiralia</taxon>
        <taxon>Gnathifera</taxon>
        <taxon>Rotifera</taxon>
        <taxon>Eurotatoria</taxon>
        <taxon>Bdelloidea</taxon>
        <taxon>Philodinida</taxon>
        <taxon>Philodinidae</taxon>
        <taxon>Rotaria</taxon>
    </lineage>
</organism>
<evidence type="ECO:0000256" key="18">
    <source>
        <dbReference type="SAM" id="Phobius"/>
    </source>
</evidence>
<keyword evidence="9" id="KW-0378">Hydrolase</keyword>
<keyword evidence="10" id="KW-0862">Zinc</keyword>
<keyword evidence="15" id="KW-0407">Ion channel</keyword>
<evidence type="ECO:0000256" key="17">
    <source>
        <dbReference type="SAM" id="MobiDB-lite"/>
    </source>
</evidence>
<comment type="cofactor">
    <cofactor evidence="1">
        <name>Zn(2+)</name>
        <dbReference type="ChEBI" id="CHEBI:29105"/>
    </cofactor>
</comment>
<feature type="compositionally biased region" description="Basic and acidic residues" evidence="17">
    <location>
        <begin position="788"/>
        <end position="801"/>
    </location>
</feature>
<keyword evidence="14" id="KW-0325">Glycoprotein</keyword>
<evidence type="ECO:0000256" key="10">
    <source>
        <dbReference type="ARBA" id="ARBA00022833"/>
    </source>
</evidence>
<keyword evidence="6" id="KW-0645">Protease</keyword>
<dbReference type="SUPFAM" id="SSF53187">
    <property type="entry name" value="Zn-dependent exopeptidases"/>
    <property type="match status" value="1"/>
</dbReference>
<dbReference type="Gene3D" id="3.40.630.10">
    <property type="entry name" value="Zn peptidases"/>
    <property type="match status" value="1"/>
</dbReference>
<protein>
    <recommendedName>
        <fullName evidence="19">Peptidase M14 domain-containing protein</fullName>
    </recommendedName>
</protein>
<dbReference type="Pfam" id="PF25508">
    <property type="entry name" value="TRPM2"/>
    <property type="match status" value="1"/>
</dbReference>
<evidence type="ECO:0000256" key="13">
    <source>
        <dbReference type="ARBA" id="ARBA00023136"/>
    </source>
</evidence>
<evidence type="ECO:0000313" key="21">
    <source>
        <dbReference type="EMBL" id="CAF3684241.1"/>
    </source>
</evidence>
<dbReference type="Pfam" id="PF00246">
    <property type="entry name" value="Peptidase_M14"/>
    <property type="match status" value="1"/>
</dbReference>
<dbReference type="PRINTS" id="PR00765">
    <property type="entry name" value="CRBOXYPTASEA"/>
</dbReference>
<dbReference type="Gene3D" id="2.60.40.1120">
    <property type="entry name" value="Carboxypeptidase-like, regulatory domain"/>
    <property type="match status" value="1"/>
</dbReference>
<dbReference type="Pfam" id="PF18139">
    <property type="entry name" value="LSDAT_euk"/>
    <property type="match status" value="2"/>
</dbReference>
<feature type="transmembrane region" description="Helical" evidence="18">
    <location>
        <begin position="950"/>
        <end position="973"/>
    </location>
</feature>
<evidence type="ECO:0000256" key="11">
    <source>
        <dbReference type="ARBA" id="ARBA00022989"/>
    </source>
</evidence>
<comment type="subcellular location">
    <subcellularLocation>
        <location evidence="2">Membrane</location>
        <topology evidence="2">Multi-pass membrane protein</topology>
    </subcellularLocation>
</comment>
<keyword evidence="7 18" id="KW-0812">Transmembrane</keyword>
<keyword evidence="5" id="KW-0121">Carboxypeptidase</keyword>
<dbReference type="InterPro" id="IPR041491">
    <property type="entry name" value="TRPM_SLOG"/>
</dbReference>
<proteinExistence type="inferred from homology"/>
<dbReference type="CDD" id="cd11308">
    <property type="entry name" value="Peptidase_M14NE-CP-C_like"/>
    <property type="match status" value="1"/>
</dbReference>
<dbReference type="PROSITE" id="PS00132">
    <property type="entry name" value="CARBOXYPEPT_ZN_1"/>
    <property type="match status" value="1"/>
</dbReference>
<evidence type="ECO:0000256" key="4">
    <source>
        <dbReference type="ARBA" id="ARBA00022448"/>
    </source>
</evidence>
<dbReference type="InterPro" id="IPR050927">
    <property type="entry name" value="TRPM"/>
</dbReference>
<dbReference type="SUPFAM" id="SSF49464">
    <property type="entry name" value="Carboxypeptidase regulatory domain-like"/>
    <property type="match status" value="1"/>
</dbReference>
<keyword evidence="13 18" id="KW-0472">Membrane</keyword>
<dbReference type="GO" id="GO:0005261">
    <property type="term" value="F:monoatomic cation channel activity"/>
    <property type="evidence" value="ECO:0007669"/>
    <property type="project" value="TreeGrafter"/>
</dbReference>
<feature type="region of interest" description="Disordered" evidence="17">
    <location>
        <begin position="284"/>
        <end position="310"/>
    </location>
</feature>
<dbReference type="Proteomes" id="UP000663889">
    <property type="component" value="Unassembled WGS sequence"/>
</dbReference>
<evidence type="ECO:0000256" key="16">
    <source>
        <dbReference type="PROSITE-ProRule" id="PRU01379"/>
    </source>
</evidence>
<dbReference type="GO" id="GO:0008270">
    <property type="term" value="F:zinc ion binding"/>
    <property type="evidence" value="ECO:0007669"/>
    <property type="project" value="InterPro"/>
</dbReference>
<evidence type="ECO:0000256" key="8">
    <source>
        <dbReference type="ARBA" id="ARBA00022723"/>
    </source>
</evidence>
<gene>
    <name evidence="21" type="ORF">FNK824_LOCUS8061</name>
    <name evidence="20" type="ORF">SEV965_LOCUS1126</name>
</gene>
<evidence type="ECO:0000256" key="2">
    <source>
        <dbReference type="ARBA" id="ARBA00004141"/>
    </source>
</evidence>
<accession>A0A813TDL3</accession>
<feature type="region of interest" description="Disordered" evidence="17">
    <location>
        <begin position="1"/>
        <end position="29"/>
    </location>
</feature>
<comment type="caution">
    <text evidence="20">The sequence shown here is derived from an EMBL/GenBank/DDBJ whole genome shotgun (WGS) entry which is preliminary data.</text>
</comment>
<keyword evidence="11 18" id="KW-1133">Transmembrane helix</keyword>